<dbReference type="GO" id="GO:0002161">
    <property type="term" value="F:aminoacyl-tRNA deacylase activity"/>
    <property type="evidence" value="ECO:0007669"/>
    <property type="project" value="TreeGrafter"/>
</dbReference>
<feature type="coiled-coil region" evidence="12">
    <location>
        <begin position="731"/>
        <end position="758"/>
    </location>
</feature>
<keyword evidence="8 11" id="KW-0694">RNA-binding</keyword>
<dbReference type="InterPro" id="IPR050058">
    <property type="entry name" value="Ala-tRNA_ligase"/>
</dbReference>
<dbReference type="GO" id="GO:0006419">
    <property type="term" value="P:alanyl-tRNA aminoacylation"/>
    <property type="evidence" value="ECO:0007669"/>
    <property type="project" value="UniProtKB-UniRule"/>
</dbReference>
<dbReference type="Gene3D" id="3.30.54.20">
    <property type="match status" value="1"/>
</dbReference>
<comment type="cofactor">
    <cofactor evidence="11">
        <name>Zn(2+)</name>
        <dbReference type="ChEBI" id="CHEBI:29105"/>
    </cofactor>
    <text evidence="11">Binds 1 zinc ion per subunit.</text>
</comment>
<dbReference type="Pfam" id="PF01411">
    <property type="entry name" value="tRNA-synt_2c"/>
    <property type="match status" value="1"/>
</dbReference>
<dbReference type="PRINTS" id="PR00980">
    <property type="entry name" value="TRNASYNTHALA"/>
</dbReference>
<dbReference type="RefSeq" id="WP_084374207.1">
    <property type="nucleotide sequence ID" value="NZ_FWYF01000004.1"/>
</dbReference>
<comment type="subcellular location">
    <subcellularLocation>
        <location evidence="11">Cytoplasm</location>
    </subcellularLocation>
</comment>
<dbReference type="GO" id="GO:0004813">
    <property type="term" value="F:alanine-tRNA ligase activity"/>
    <property type="evidence" value="ECO:0007669"/>
    <property type="project" value="UniProtKB-UniRule"/>
</dbReference>
<keyword evidence="11" id="KW-0963">Cytoplasm</keyword>
<keyword evidence="5 11" id="KW-0547">Nucleotide-binding</keyword>
<dbReference type="Pfam" id="PF07973">
    <property type="entry name" value="tRNA_SAD"/>
    <property type="match status" value="1"/>
</dbReference>
<keyword evidence="10 11" id="KW-0030">Aminoacyl-tRNA synthetase</keyword>
<proteinExistence type="inferred from homology"/>
<dbReference type="InterPro" id="IPR009000">
    <property type="entry name" value="Transl_B-barrel_sf"/>
</dbReference>
<evidence type="ECO:0000256" key="12">
    <source>
        <dbReference type="SAM" id="Coils"/>
    </source>
</evidence>
<dbReference type="InterPro" id="IPR018163">
    <property type="entry name" value="Thr/Ala-tRNA-synth_IIc_edit"/>
</dbReference>
<evidence type="ECO:0000256" key="1">
    <source>
        <dbReference type="ARBA" id="ARBA00008226"/>
    </source>
</evidence>
<keyword evidence="7 11" id="KW-0067">ATP-binding</keyword>
<dbReference type="STRING" id="692418.SAMN04488029_3578"/>
<dbReference type="InterPro" id="IPR018162">
    <property type="entry name" value="Ala-tRNA-ligase_IIc_anticod-bd"/>
</dbReference>
<dbReference type="InterPro" id="IPR012947">
    <property type="entry name" value="tRNA_SAD"/>
</dbReference>
<dbReference type="EMBL" id="FWYF01000004">
    <property type="protein sequence ID" value="SMD37992.1"/>
    <property type="molecule type" value="Genomic_DNA"/>
</dbReference>
<evidence type="ECO:0000256" key="8">
    <source>
        <dbReference type="ARBA" id="ARBA00022884"/>
    </source>
</evidence>
<dbReference type="InterPro" id="IPR023033">
    <property type="entry name" value="Ala_tRNA_ligase_euk/bac"/>
</dbReference>
<dbReference type="SUPFAM" id="SSF50447">
    <property type="entry name" value="Translation proteins"/>
    <property type="match status" value="1"/>
</dbReference>
<accession>A0A1W2GNH0</accession>
<keyword evidence="9 11" id="KW-0648">Protein biosynthesis</keyword>
<dbReference type="Gene3D" id="2.40.30.130">
    <property type="match status" value="1"/>
</dbReference>
<dbReference type="Pfam" id="PF02272">
    <property type="entry name" value="DHHA1"/>
    <property type="match status" value="1"/>
</dbReference>
<dbReference type="InterPro" id="IPR003156">
    <property type="entry name" value="DHHA1_dom"/>
</dbReference>
<dbReference type="NCBIfam" id="TIGR00344">
    <property type="entry name" value="alaS"/>
    <property type="match status" value="1"/>
</dbReference>
<dbReference type="AlphaFoldDB" id="A0A1W2GNH0"/>
<feature type="binding site" evidence="11">
    <location>
        <position position="562"/>
    </location>
    <ligand>
        <name>Zn(2+)</name>
        <dbReference type="ChEBI" id="CHEBI:29105"/>
    </ligand>
</feature>
<dbReference type="Gene3D" id="3.30.980.10">
    <property type="entry name" value="Threonyl-trna Synthetase, Chain A, domain 2"/>
    <property type="match status" value="1"/>
</dbReference>
<evidence type="ECO:0000256" key="10">
    <source>
        <dbReference type="ARBA" id="ARBA00023146"/>
    </source>
</evidence>
<reference evidence="14 15" key="1">
    <citation type="submission" date="2017-04" db="EMBL/GenBank/DDBJ databases">
        <authorList>
            <person name="Afonso C.L."/>
            <person name="Miller P.J."/>
            <person name="Scott M.A."/>
            <person name="Spackman E."/>
            <person name="Goraichik I."/>
            <person name="Dimitrov K.M."/>
            <person name="Suarez D.L."/>
            <person name="Swayne D.E."/>
        </authorList>
    </citation>
    <scope>NUCLEOTIDE SEQUENCE [LARGE SCALE GENOMIC DNA]</scope>
    <source>
        <strain evidence="14 15">DSM 26133</strain>
    </source>
</reference>
<keyword evidence="6 11" id="KW-0862">Zinc</keyword>
<keyword evidence="2 11" id="KW-0820">tRNA-binding</keyword>
<evidence type="ECO:0000256" key="7">
    <source>
        <dbReference type="ARBA" id="ARBA00022840"/>
    </source>
</evidence>
<dbReference type="OrthoDB" id="9803884at2"/>
<comment type="domain">
    <text evidence="11">Consists of three domains; the N-terminal catalytic domain, the editing domain and the C-terminal C-Ala domain. The editing domain removes incorrectly charged amino acids, while the C-Ala domain, along with tRNA(Ala), serves as a bridge to cooperatively bring together the editing and aminoacylation centers thus stimulating deacylation of misacylated tRNAs.</text>
</comment>
<dbReference type="PANTHER" id="PTHR11777">
    <property type="entry name" value="ALANYL-TRNA SYNTHETASE"/>
    <property type="match status" value="1"/>
</dbReference>
<dbReference type="SUPFAM" id="SSF55681">
    <property type="entry name" value="Class II aaRS and biotin synthetases"/>
    <property type="match status" value="1"/>
</dbReference>
<comment type="function">
    <text evidence="11">Catalyzes the attachment of alanine to tRNA(Ala) in a two-step reaction: alanine is first activated by ATP to form Ala-AMP and then transferred to the acceptor end of tRNA(Ala). Also edits incorrectly charged Ser-tRNA(Ala) and Gly-tRNA(Ala) via its editing domain.</text>
</comment>
<dbReference type="GO" id="GO:0008270">
    <property type="term" value="F:zinc ion binding"/>
    <property type="evidence" value="ECO:0007669"/>
    <property type="project" value="UniProtKB-UniRule"/>
</dbReference>
<keyword evidence="3 11" id="KW-0436">Ligase</keyword>
<feature type="binding site" evidence="11">
    <location>
        <position position="566"/>
    </location>
    <ligand>
        <name>Zn(2+)</name>
        <dbReference type="ChEBI" id="CHEBI:29105"/>
    </ligand>
</feature>
<dbReference type="InterPro" id="IPR002318">
    <property type="entry name" value="Ala-tRNA-lgiase_IIc"/>
</dbReference>
<dbReference type="InterPro" id="IPR018165">
    <property type="entry name" value="Ala-tRNA-synth_IIc_core"/>
</dbReference>
<name>A0A1W2GNH0_REIFA</name>
<dbReference type="PROSITE" id="PS50860">
    <property type="entry name" value="AA_TRNA_LIGASE_II_ALA"/>
    <property type="match status" value="1"/>
</dbReference>
<evidence type="ECO:0000256" key="4">
    <source>
        <dbReference type="ARBA" id="ARBA00022723"/>
    </source>
</evidence>
<keyword evidence="4 11" id="KW-0479">Metal-binding</keyword>
<evidence type="ECO:0000256" key="3">
    <source>
        <dbReference type="ARBA" id="ARBA00022598"/>
    </source>
</evidence>
<dbReference type="FunFam" id="3.30.54.20:FF:000001">
    <property type="entry name" value="Alanine--tRNA ligase"/>
    <property type="match status" value="1"/>
</dbReference>
<dbReference type="Gene3D" id="3.10.310.40">
    <property type="match status" value="1"/>
</dbReference>
<evidence type="ECO:0000313" key="15">
    <source>
        <dbReference type="Proteomes" id="UP000192472"/>
    </source>
</evidence>
<evidence type="ECO:0000259" key="13">
    <source>
        <dbReference type="PROSITE" id="PS50860"/>
    </source>
</evidence>
<comment type="catalytic activity">
    <reaction evidence="11">
        <text>tRNA(Ala) + L-alanine + ATP = L-alanyl-tRNA(Ala) + AMP + diphosphate</text>
        <dbReference type="Rhea" id="RHEA:12540"/>
        <dbReference type="Rhea" id="RHEA-COMP:9657"/>
        <dbReference type="Rhea" id="RHEA-COMP:9923"/>
        <dbReference type="ChEBI" id="CHEBI:30616"/>
        <dbReference type="ChEBI" id="CHEBI:33019"/>
        <dbReference type="ChEBI" id="CHEBI:57972"/>
        <dbReference type="ChEBI" id="CHEBI:78442"/>
        <dbReference type="ChEBI" id="CHEBI:78497"/>
        <dbReference type="ChEBI" id="CHEBI:456215"/>
        <dbReference type="EC" id="6.1.1.7"/>
    </reaction>
</comment>
<comment type="similarity">
    <text evidence="1 11">Belongs to the class-II aminoacyl-tRNA synthetase family.</text>
</comment>
<dbReference type="FunFam" id="3.30.980.10:FF:000004">
    <property type="entry name" value="Alanine--tRNA ligase, cytoplasmic"/>
    <property type="match status" value="1"/>
</dbReference>
<dbReference type="InterPro" id="IPR018164">
    <property type="entry name" value="Ala-tRNA-synth_IIc_N"/>
</dbReference>
<dbReference type="GO" id="GO:0000049">
    <property type="term" value="F:tRNA binding"/>
    <property type="evidence" value="ECO:0007669"/>
    <property type="project" value="UniProtKB-KW"/>
</dbReference>
<feature type="domain" description="Alanyl-transfer RNA synthetases family profile" evidence="13">
    <location>
        <begin position="1"/>
        <end position="709"/>
    </location>
</feature>
<dbReference type="EC" id="6.1.1.7" evidence="11"/>
<organism evidence="14 15">
    <name type="scientific">Reichenbachiella faecimaris</name>
    <dbReference type="NCBI Taxonomy" id="692418"/>
    <lineage>
        <taxon>Bacteria</taxon>
        <taxon>Pseudomonadati</taxon>
        <taxon>Bacteroidota</taxon>
        <taxon>Cytophagia</taxon>
        <taxon>Cytophagales</taxon>
        <taxon>Reichenbachiellaceae</taxon>
        <taxon>Reichenbachiella</taxon>
    </lineage>
</organism>
<keyword evidence="15" id="KW-1185">Reference proteome</keyword>
<dbReference type="InterPro" id="IPR045864">
    <property type="entry name" value="aa-tRNA-synth_II/BPL/LPL"/>
</dbReference>
<evidence type="ECO:0000313" key="14">
    <source>
        <dbReference type="EMBL" id="SMD37992.1"/>
    </source>
</evidence>
<evidence type="ECO:0000256" key="5">
    <source>
        <dbReference type="ARBA" id="ARBA00022741"/>
    </source>
</evidence>
<feature type="binding site" evidence="11">
    <location>
        <position position="666"/>
    </location>
    <ligand>
        <name>Zn(2+)</name>
        <dbReference type="ChEBI" id="CHEBI:29105"/>
    </ligand>
</feature>
<sequence length="878" mass="98372">MESKEIRKRFLEFFEKKQHEIVSSAPMVVQNDPTLMFTNAGMNQFKDFFLGNSEPSSNRIVDTQKCLRVSGKHNDLEEVGMDTYHHTMFEMLGNWSFGDYFKKEAIAWAWELLTKEFNLPQDRMYASVFGGDEVDGLEMDQEAYDYWKDIIPEDRIINGSKKDNFWEMGDTGPCGPCSEIHIDLRSNEEVAKVPGKDLVNMDHPQVVEIWNLVFMQFNRLANGSLQNLPAQHVDTGMGFERLAMAIQGKKSNYDTDVFTPLINFLAKSAHVKYGDDEKTDIALRVISDHVRAISFAIADGQLPSNNKAGYVIRRILRRAVRYGYTFLNFKEPFIHTLVPLLAEQFDGVFPELIAQKDFIGKVIMEEESSFLHTLDKGLSKLDTITKDAEKESRVIDGKIAFELYDTYGFPFDLTSLIARENELSVDEEGFKKEMEIQKNRSKKAAETSAGDWIELKPIEEVQFLGYDTLTSKAQIVKYQAIEEKGKKLFKIVLDQTPFYAESGGQVGDSGYIADGENKTSIIDTKKENNLIVHFTTELPSNLETEFEAVVNSKKRKLTENNHSATHLLHAALRQVLGTHVQQKGSLVDEKVLRFDFSHFSKMTDEEVAKVEKIVNQKIRANIALNEKRNVPIGEAQEMGAMALFGEKYGDFVRVITFDKDYSVELCGGTHVPATGTIGLLKIVSEGSVAAGVRRIEAITADKAEEYYNKQNELVAQVNELLHHPKDTLKAIEALVKEKQELTKAIESINAEKSSAQKEVLQKAIQSINGYNVLISEAQLPDTEGLKKLSFELKNEVDNLIMIVAADIAGKPQISIMISEDLVKSLDLHAGNLIKELAKEIKGGGGGQPFYATAGGKDISGLSSVVTKAKAIIEGVTNH</sequence>
<dbReference type="FunFam" id="3.10.310.40:FF:000001">
    <property type="entry name" value="Alanine--tRNA ligase"/>
    <property type="match status" value="1"/>
</dbReference>
<dbReference type="SUPFAM" id="SSF101353">
    <property type="entry name" value="Putative anticodon-binding domain of alanyl-tRNA synthetase (AlaRS)"/>
    <property type="match status" value="1"/>
</dbReference>
<dbReference type="GO" id="GO:0005737">
    <property type="term" value="C:cytoplasm"/>
    <property type="evidence" value="ECO:0007669"/>
    <property type="project" value="UniProtKB-SubCell"/>
</dbReference>
<evidence type="ECO:0000256" key="6">
    <source>
        <dbReference type="ARBA" id="ARBA00022833"/>
    </source>
</evidence>
<dbReference type="SUPFAM" id="SSF55186">
    <property type="entry name" value="ThrRS/AlaRS common domain"/>
    <property type="match status" value="1"/>
</dbReference>
<evidence type="ECO:0000256" key="2">
    <source>
        <dbReference type="ARBA" id="ARBA00022555"/>
    </source>
</evidence>
<dbReference type="PANTHER" id="PTHR11777:SF9">
    <property type="entry name" value="ALANINE--TRNA LIGASE, CYTOPLASMIC"/>
    <property type="match status" value="1"/>
</dbReference>
<keyword evidence="12" id="KW-0175">Coiled coil</keyword>
<dbReference type="Gene3D" id="3.30.930.10">
    <property type="entry name" value="Bira Bifunctional Protein, Domain 2"/>
    <property type="match status" value="1"/>
</dbReference>
<feature type="binding site" evidence="11">
    <location>
        <position position="670"/>
    </location>
    <ligand>
        <name>Zn(2+)</name>
        <dbReference type="ChEBI" id="CHEBI:29105"/>
    </ligand>
</feature>
<dbReference type="HAMAP" id="MF_00036_B">
    <property type="entry name" value="Ala_tRNA_synth_B"/>
    <property type="match status" value="1"/>
</dbReference>
<dbReference type="GO" id="GO:0005524">
    <property type="term" value="F:ATP binding"/>
    <property type="evidence" value="ECO:0007669"/>
    <property type="project" value="UniProtKB-UniRule"/>
</dbReference>
<gene>
    <name evidence="11" type="primary">alaS</name>
    <name evidence="14" type="ORF">SAMN04488029_3578</name>
</gene>
<evidence type="ECO:0000256" key="9">
    <source>
        <dbReference type="ARBA" id="ARBA00022917"/>
    </source>
</evidence>
<dbReference type="FunFam" id="3.30.930.10:FF:000011">
    <property type="entry name" value="Alanine--tRNA ligase, cytoplasmic"/>
    <property type="match status" value="1"/>
</dbReference>
<protein>
    <recommendedName>
        <fullName evidence="11">Alanine--tRNA ligase</fullName>
        <ecNumber evidence="11">6.1.1.7</ecNumber>
    </recommendedName>
    <alternativeName>
        <fullName evidence="11">Alanyl-tRNA synthetase</fullName>
        <shortName evidence="11">AlaRS</shortName>
    </alternativeName>
</protein>
<dbReference type="Proteomes" id="UP000192472">
    <property type="component" value="Unassembled WGS sequence"/>
</dbReference>
<evidence type="ECO:0000256" key="11">
    <source>
        <dbReference type="HAMAP-Rule" id="MF_00036"/>
    </source>
</evidence>
<dbReference type="SMART" id="SM00863">
    <property type="entry name" value="tRNA_SAD"/>
    <property type="match status" value="1"/>
</dbReference>
<dbReference type="CDD" id="cd00673">
    <property type="entry name" value="AlaRS_core"/>
    <property type="match status" value="1"/>
</dbReference>